<protein>
    <recommendedName>
        <fullName evidence="3">TraY domain-containing protein</fullName>
    </recommendedName>
</protein>
<dbReference type="Gene3D" id="1.10.1220.10">
    <property type="entry name" value="Met repressor-like"/>
    <property type="match status" value="1"/>
</dbReference>
<evidence type="ECO:0000313" key="1">
    <source>
        <dbReference type="EMBL" id="QNL44954.1"/>
    </source>
</evidence>
<proteinExistence type="predicted"/>
<keyword evidence="2" id="KW-1185">Reference proteome</keyword>
<dbReference type="InterPro" id="IPR013321">
    <property type="entry name" value="Arc_rbn_hlx_hlx"/>
</dbReference>
<dbReference type="GO" id="GO:0006355">
    <property type="term" value="P:regulation of DNA-templated transcription"/>
    <property type="evidence" value="ECO:0007669"/>
    <property type="project" value="InterPro"/>
</dbReference>
<reference evidence="1 2" key="1">
    <citation type="submission" date="2020-08" db="EMBL/GenBank/DDBJ databases">
        <authorList>
            <person name="Liu C."/>
            <person name="Sun Q."/>
        </authorList>
    </citation>
    <scope>NUCLEOTIDE SEQUENCE [LARGE SCALE GENOMIC DNA]</scope>
    <source>
        <strain evidence="1 2">NSJ-62</strain>
    </source>
</reference>
<dbReference type="EMBL" id="CP060490">
    <property type="protein sequence ID" value="QNL44954.1"/>
    <property type="molecule type" value="Genomic_DNA"/>
</dbReference>
<organism evidence="1 2">
    <name type="scientific">Oscillibacter hominis</name>
    <dbReference type="NCBI Taxonomy" id="2763056"/>
    <lineage>
        <taxon>Bacteria</taxon>
        <taxon>Bacillati</taxon>
        <taxon>Bacillota</taxon>
        <taxon>Clostridia</taxon>
        <taxon>Eubacteriales</taxon>
        <taxon>Oscillospiraceae</taxon>
        <taxon>Oscillibacter</taxon>
    </lineage>
</organism>
<dbReference type="RefSeq" id="WP_187333473.1">
    <property type="nucleotide sequence ID" value="NZ_CP060490.1"/>
</dbReference>
<dbReference type="InterPro" id="IPR010985">
    <property type="entry name" value="Ribbon_hlx_hlx"/>
</dbReference>
<dbReference type="SUPFAM" id="SSF47598">
    <property type="entry name" value="Ribbon-helix-helix"/>
    <property type="match status" value="1"/>
</dbReference>
<name>A0A7G9B5X3_9FIRM</name>
<accession>A0A7G9B5X3</accession>
<dbReference type="Proteomes" id="UP000515960">
    <property type="component" value="Chromosome"/>
</dbReference>
<dbReference type="AlphaFoldDB" id="A0A7G9B5X3"/>
<dbReference type="KEGG" id="ohi:H8790_02620"/>
<gene>
    <name evidence="1" type="ORF">H8790_02620</name>
</gene>
<sequence>MKDPMSRFTLRVSRELLEKLGYIAEFEGRTKNRELEHMIRLRISAFEKEYGKIEL</sequence>
<evidence type="ECO:0000313" key="2">
    <source>
        <dbReference type="Proteomes" id="UP000515960"/>
    </source>
</evidence>
<evidence type="ECO:0008006" key="3">
    <source>
        <dbReference type="Google" id="ProtNLM"/>
    </source>
</evidence>